<keyword evidence="3 4" id="KW-0287">Flowering</keyword>
<proteinExistence type="inferred from homology"/>
<feature type="compositionally biased region" description="Pro residues" evidence="5">
    <location>
        <begin position="132"/>
        <end position="160"/>
    </location>
</feature>
<protein>
    <recommendedName>
        <fullName evidence="4">FRIGIDA-like protein</fullName>
    </recommendedName>
</protein>
<organism evidence="6 7">
    <name type="scientific">Miscanthus lutarioriparius</name>
    <dbReference type="NCBI Taxonomy" id="422564"/>
    <lineage>
        <taxon>Eukaryota</taxon>
        <taxon>Viridiplantae</taxon>
        <taxon>Streptophyta</taxon>
        <taxon>Embryophyta</taxon>
        <taxon>Tracheophyta</taxon>
        <taxon>Spermatophyta</taxon>
        <taxon>Magnoliopsida</taxon>
        <taxon>Liliopsida</taxon>
        <taxon>Poales</taxon>
        <taxon>Poaceae</taxon>
        <taxon>PACMAD clade</taxon>
        <taxon>Panicoideae</taxon>
        <taxon>Andropogonodae</taxon>
        <taxon>Andropogoneae</taxon>
        <taxon>Saccharinae</taxon>
        <taxon>Miscanthus</taxon>
    </lineage>
</organism>
<comment type="caution">
    <text evidence="6">The sequence shown here is derived from an EMBL/GenBank/DDBJ whole genome shotgun (WGS) entry which is preliminary data.</text>
</comment>
<evidence type="ECO:0000313" key="6">
    <source>
        <dbReference type="EMBL" id="CAD6335111.1"/>
    </source>
</evidence>
<dbReference type="OrthoDB" id="776053at2759"/>
<dbReference type="Proteomes" id="UP000604825">
    <property type="component" value="Unassembled WGS sequence"/>
</dbReference>
<feature type="region of interest" description="Disordered" evidence="5">
    <location>
        <begin position="63"/>
        <end position="170"/>
    </location>
</feature>
<dbReference type="PANTHER" id="PTHR31791">
    <property type="entry name" value="FRIGIDA-LIKE PROTEIN 3-RELATED"/>
    <property type="match status" value="1"/>
</dbReference>
<dbReference type="Pfam" id="PF07899">
    <property type="entry name" value="Frigida"/>
    <property type="match status" value="2"/>
</dbReference>
<evidence type="ECO:0000256" key="4">
    <source>
        <dbReference type="RuleBase" id="RU364012"/>
    </source>
</evidence>
<name>A0A811S166_9POAL</name>
<reference evidence="6" key="1">
    <citation type="submission" date="2020-10" db="EMBL/GenBank/DDBJ databases">
        <authorList>
            <person name="Han B."/>
            <person name="Lu T."/>
            <person name="Zhao Q."/>
            <person name="Huang X."/>
            <person name="Zhao Y."/>
        </authorList>
    </citation>
    <scope>NUCLEOTIDE SEQUENCE</scope>
</reference>
<feature type="compositionally biased region" description="Pro residues" evidence="5">
    <location>
        <begin position="67"/>
        <end position="87"/>
    </location>
</feature>
<evidence type="ECO:0000256" key="3">
    <source>
        <dbReference type="ARBA" id="ARBA00023089"/>
    </source>
</evidence>
<dbReference type="InterPro" id="IPR012474">
    <property type="entry name" value="Frigida"/>
</dbReference>
<dbReference type="AlphaFoldDB" id="A0A811S166"/>
<evidence type="ECO:0000256" key="5">
    <source>
        <dbReference type="SAM" id="MobiDB-lite"/>
    </source>
</evidence>
<keyword evidence="4" id="KW-0217">Developmental protein</keyword>
<dbReference type="PANTHER" id="PTHR31791:SF49">
    <property type="entry name" value="INACTIVE PROTEIN FRIGIDA"/>
    <property type="match status" value="1"/>
</dbReference>
<keyword evidence="2 4" id="KW-0221">Differentiation</keyword>
<accession>A0A811S166</accession>
<sequence length="499" mass="54115">MPPPPPPPPPPASTAAAPASRAAMLHSVNTLASFSDTLADFLDQWNSVVLDVASIAATFAVLFPGPRSNPKPYLPAPEPQPQTGPAPEPDREPEPTLAPQPDREPEPTLAPQPEPAPNAAPAPETQWEREPSPFPEPAPATQPSPAPEPQPESAPAPLPNPDRERKDGGGDAYAAELEHRCQQMNCRGVRRFVTAQVRDGGGEWLRQVGPGALRRAPDPAALVLRAVGRYYIRAESPDVEAACTLLLELYVRAGCPRLRGQGREVAELLLRQEAREAALTWRSRLLRVSGGGVGDAPGAAGARGLALFMAAFGVPVEFPAQELCDLVDAADVSACVEVLKASKLFVRKMRGEKNEIYFPLLPLNPDNIQAFQIFHVPIQISDPFNVVIEMINKAMYLQAMRIILAFEFQEAFPLAPTLALIIEKLEHDTKDESEGQASERDEEDLALLSSISKCIEDHKLSPSEFTSFAAKIALLEERVGKPKQACTGVKRKRSEECVE</sequence>
<feature type="compositionally biased region" description="Pro residues" evidence="5">
    <location>
        <begin position="108"/>
        <end position="120"/>
    </location>
</feature>
<comment type="similarity">
    <text evidence="1 4">Belongs to the Frigida family.</text>
</comment>
<gene>
    <name evidence="6" type="ORF">NCGR_LOCUS59209</name>
</gene>
<dbReference type="EMBL" id="CAJGYO010000017">
    <property type="protein sequence ID" value="CAD6335111.1"/>
    <property type="molecule type" value="Genomic_DNA"/>
</dbReference>
<dbReference type="GO" id="GO:0030154">
    <property type="term" value="P:cell differentiation"/>
    <property type="evidence" value="ECO:0007669"/>
    <property type="project" value="UniProtKB-KW"/>
</dbReference>
<dbReference type="GO" id="GO:0009908">
    <property type="term" value="P:flower development"/>
    <property type="evidence" value="ECO:0007669"/>
    <property type="project" value="UniProtKB-KW"/>
</dbReference>
<evidence type="ECO:0000313" key="7">
    <source>
        <dbReference type="Proteomes" id="UP000604825"/>
    </source>
</evidence>
<evidence type="ECO:0000256" key="1">
    <source>
        <dbReference type="ARBA" id="ARBA00008956"/>
    </source>
</evidence>
<evidence type="ECO:0000256" key="2">
    <source>
        <dbReference type="ARBA" id="ARBA00022782"/>
    </source>
</evidence>
<keyword evidence="7" id="KW-1185">Reference proteome</keyword>